<comment type="caution">
    <text evidence="18">The sequence shown here is derived from an EMBL/GenBank/DDBJ whole genome shotgun (WGS) entry which is preliminary data.</text>
</comment>
<evidence type="ECO:0000256" key="13">
    <source>
        <dbReference type="ARBA" id="ARBA00023264"/>
    </source>
</evidence>
<feature type="region of interest" description="Disordered" evidence="15">
    <location>
        <begin position="1"/>
        <end position="75"/>
    </location>
</feature>
<dbReference type="Pfam" id="PF01553">
    <property type="entry name" value="Acyltransferase"/>
    <property type="match status" value="1"/>
</dbReference>
<evidence type="ECO:0000256" key="10">
    <source>
        <dbReference type="ARBA" id="ARBA00022946"/>
    </source>
</evidence>
<comment type="similarity">
    <text evidence="4">Belongs to the GPAT/DAPAT family.</text>
</comment>
<dbReference type="InterPro" id="IPR016222">
    <property type="entry name" value="G3P_O-acylTrfase_chlp"/>
</dbReference>
<name>A0AAV6WWV6_9LAMI</name>
<keyword evidence="6" id="KW-0444">Lipid biosynthesis</keyword>
<dbReference type="EC" id="2.3.1.15" evidence="5"/>
<organism evidence="18 19">
    <name type="scientific">Buddleja alternifolia</name>
    <dbReference type="NCBI Taxonomy" id="168488"/>
    <lineage>
        <taxon>Eukaryota</taxon>
        <taxon>Viridiplantae</taxon>
        <taxon>Streptophyta</taxon>
        <taxon>Embryophyta</taxon>
        <taxon>Tracheophyta</taxon>
        <taxon>Spermatophyta</taxon>
        <taxon>Magnoliopsida</taxon>
        <taxon>eudicotyledons</taxon>
        <taxon>Gunneridae</taxon>
        <taxon>Pentapetalae</taxon>
        <taxon>asterids</taxon>
        <taxon>lamiids</taxon>
        <taxon>Lamiales</taxon>
        <taxon>Scrophulariaceae</taxon>
        <taxon>Buddlejeae</taxon>
        <taxon>Buddleja</taxon>
    </lineage>
</organism>
<feature type="domain" description="Phospholipid/glycerol acyltransferase" evidence="16">
    <location>
        <begin position="221"/>
        <end position="303"/>
    </location>
</feature>
<dbReference type="PANTHER" id="PTHR35695:SF1">
    <property type="entry name" value="GLYCEROL-3-PHOSPHATE ACYLTRANSFERASE, CHLOROPLASTIC"/>
    <property type="match status" value="1"/>
</dbReference>
<evidence type="ECO:0000256" key="12">
    <source>
        <dbReference type="ARBA" id="ARBA00023209"/>
    </source>
</evidence>
<dbReference type="Proteomes" id="UP000826271">
    <property type="component" value="Unassembled WGS sequence"/>
</dbReference>
<proteinExistence type="inferred from homology"/>
<sequence length="454" mass="51071">MRQPAPVSAIHNSPRRRSQKPISATKTGGMGADFSDVKRPFPGDANQKTPWGFRRRTDPRPTADRKRRSTSPAETGLCTAAAAALVATGSAYEQHEISQPQTFLDARTEQDLLLGIQKEAQAGRLPLNVAQGMEELYHNYRNAVFHSGHPKADEIVLSNMAIALDRIFKDVGDPFQFSPYPKAIREPFDYYLFGQKYIGALIDFRSSFLVNTSLFIEMEKKLQQNVILVSNHQTEADSTIIALLLESISPFIVENMICVEGDRVVTGPLCKPFSMGRNLLCVYSKKHMNDDPELIDMKKRANTKSLKEMVLFFRIEVGQQLKEDILINVTDEKKCMVSFAKMICVEGDRVVTGPLCKPFSMERNLLCVYSKKHMEDDPELINMKKRANMKRLKEMVLLLRDLVLAFKSRPESTIEGILSSVKLLIMDSPKGNSGLGEVEEISPKSLKRQKISSI</sequence>
<evidence type="ECO:0000256" key="6">
    <source>
        <dbReference type="ARBA" id="ARBA00022516"/>
    </source>
</evidence>
<evidence type="ECO:0000256" key="2">
    <source>
        <dbReference type="ARBA" id="ARBA00004765"/>
    </source>
</evidence>
<evidence type="ECO:0000313" key="19">
    <source>
        <dbReference type="Proteomes" id="UP000826271"/>
    </source>
</evidence>
<dbReference type="SUPFAM" id="SSF69593">
    <property type="entry name" value="Glycerol-3-phosphate (1)-acyltransferase"/>
    <property type="match status" value="2"/>
</dbReference>
<evidence type="ECO:0000256" key="14">
    <source>
        <dbReference type="ARBA" id="ARBA00023315"/>
    </source>
</evidence>
<comment type="pathway">
    <text evidence="3">Lipid metabolism.</text>
</comment>
<evidence type="ECO:0000256" key="1">
    <source>
        <dbReference type="ARBA" id="ARBA00004470"/>
    </source>
</evidence>
<keyword evidence="13" id="KW-1208">Phospholipid metabolism</keyword>
<evidence type="ECO:0000256" key="4">
    <source>
        <dbReference type="ARBA" id="ARBA00007937"/>
    </source>
</evidence>
<comment type="subcellular location">
    <subcellularLocation>
        <location evidence="1">Plastid</location>
        <location evidence="1">Chloroplast stroma</location>
    </subcellularLocation>
</comment>
<keyword evidence="19" id="KW-1185">Reference proteome</keyword>
<dbReference type="AlphaFoldDB" id="A0AAV6WWV6"/>
<dbReference type="InterPro" id="IPR002123">
    <property type="entry name" value="Plipid/glycerol_acylTrfase"/>
</dbReference>
<evidence type="ECO:0000256" key="8">
    <source>
        <dbReference type="ARBA" id="ARBA00022640"/>
    </source>
</evidence>
<evidence type="ECO:0000256" key="9">
    <source>
        <dbReference type="ARBA" id="ARBA00022679"/>
    </source>
</evidence>
<keyword evidence="11" id="KW-0443">Lipid metabolism</keyword>
<accession>A0AAV6WWV6</accession>
<evidence type="ECO:0000256" key="3">
    <source>
        <dbReference type="ARBA" id="ARBA00005189"/>
    </source>
</evidence>
<keyword evidence="7" id="KW-0150">Chloroplast</keyword>
<feature type="compositionally biased region" description="Basic and acidic residues" evidence="15">
    <location>
        <begin position="55"/>
        <end position="64"/>
    </location>
</feature>
<keyword evidence="10" id="KW-0809">Transit peptide</keyword>
<dbReference type="Gene3D" id="3.40.1130.10">
    <property type="entry name" value="Glycerol-3-phosphate (1)-acyltransferase"/>
    <property type="match status" value="2"/>
</dbReference>
<dbReference type="EMBL" id="WHWC01000010">
    <property type="protein sequence ID" value="KAG8374574.1"/>
    <property type="molecule type" value="Genomic_DNA"/>
</dbReference>
<keyword evidence="14" id="KW-0012">Acyltransferase</keyword>
<dbReference type="GO" id="GO:0006655">
    <property type="term" value="P:phosphatidylglycerol biosynthetic process"/>
    <property type="evidence" value="ECO:0007669"/>
    <property type="project" value="TreeGrafter"/>
</dbReference>
<dbReference type="GO" id="GO:0009570">
    <property type="term" value="C:chloroplast stroma"/>
    <property type="evidence" value="ECO:0007669"/>
    <property type="project" value="UniProtKB-SubCell"/>
</dbReference>
<feature type="domain" description="Glycerol-3-phosphate O-acyltransferase alpha-helical bundle N-terminal" evidence="17">
    <location>
        <begin position="101"/>
        <end position="175"/>
    </location>
</feature>
<dbReference type="GO" id="GO:0004366">
    <property type="term" value="F:glycerol-3-phosphate O-acyltransferase activity"/>
    <property type="evidence" value="ECO:0007669"/>
    <property type="project" value="UniProtKB-EC"/>
</dbReference>
<keyword evidence="12" id="KW-0594">Phospholipid biosynthesis</keyword>
<dbReference type="Pfam" id="PF14829">
    <property type="entry name" value="GPAT_N"/>
    <property type="match status" value="1"/>
</dbReference>
<dbReference type="PANTHER" id="PTHR35695">
    <property type="entry name" value="GLYCEROL-3-PHOSPHATE ACYLTRANSFERASE, CHLOROPLASTIC"/>
    <property type="match status" value="1"/>
</dbReference>
<dbReference type="InterPro" id="IPR038114">
    <property type="entry name" value="GPAT_N_sf"/>
</dbReference>
<comment type="pathway">
    <text evidence="2">Phospholipid metabolism; CDP-diacylglycerol biosynthesis; CDP-diacylglycerol from sn-glycerol 3-phosphate: step 1/3.</text>
</comment>
<evidence type="ECO:0000259" key="16">
    <source>
        <dbReference type="Pfam" id="PF01553"/>
    </source>
</evidence>
<evidence type="ECO:0000256" key="11">
    <source>
        <dbReference type="ARBA" id="ARBA00023098"/>
    </source>
</evidence>
<gene>
    <name evidence="18" type="ORF">BUALT_Bualt10G0009600</name>
</gene>
<dbReference type="InterPro" id="IPR023083">
    <property type="entry name" value="G3P_O-acylTrfase_N"/>
</dbReference>
<evidence type="ECO:0000256" key="5">
    <source>
        <dbReference type="ARBA" id="ARBA00013113"/>
    </source>
</evidence>
<evidence type="ECO:0000313" key="18">
    <source>
        <dbReference type="EMBL" id="KAG8374574.1"/>
    </source>
</evidence>
<reference evidence="18" key="1">
    <citation type="submission" date="2019-10" db="EMBL/GenBank/DDBJ databases">
        <authorList>
            <person name="Zhang R."/>
            <person name="Pan Y."/>
            <person name="Wang J."/>
            <person name="Ma R."/>
            <person name="Yu S."/>
        </authorList>
    </citation>
    <scope>NUCLEOTIDE SEQUENCE</scope>
    <source>
        <strain evidence="18">LA-IB0</strain>
        <tissue evidence="18">Leaf</tissue>
    </source>
</reference>
<evidence type="ECO:0000256" key="7">
    <source>
        <dbReference type="ARBA" id="ARBA00022528"/>
    </source>
</evidence>
<dbReference type="Gene3D" id="1.10.1200.50">
    <property type="entry name" value="Glycerol-3-phosphate acyltransferase, alpha helical bundle, N-terminal"/>
    <property type="match status" value="1"/>
</dbReference>
<protein>
    <recommendedName>
        <fullName evidence="5">glycerol-3-phosphate 1-O-acyltransferase</fullName>
        <ecNumber evidence="5">2.3.1.15</ecNumber>
    </recommendedName>
</protein>
<evidence type="ECO:0000256" key="15">
    <source>
        <dbReference type="SAM" id="MobiDB-lite"/>
    </source>
</evidence>
<keyword evidence="9" id="KW-0808">Transferase</keyword>
<keyword evidence="8" id="KW-0934">Plastid</keyword>
<evidence type="ECO:0000259" key="17">
    <source>
        <dbReference type="Pfam" id="PF14829"/>
    </source>
</evidence>